<dbReference type="PIRSF" id="PIRSF006593">
    <property type="entry name" value="UCP006593"/>
    <property type="match status" value="1"/>
</dbReference>
<dbReference type="AlphaFoldDB" id="F7XMA8"/>
<name>F7XMA8_METZD</name>
<dbReference type="Gene3D" id="1.10.8.380">
    <property type="entry name" value="Uncharacterised protein PF01937, DUF89, domain 1"/>
    <property type="match status" value="1"/>
</dbReference>
<dbReference type="Gene3D" id="3.40.50.10880">
    <property type="entry name" value="Uncharacterised protein PF01937, DUF89, domain 3"/>
    <property type="match status" value="1"/>
</dbReference>
<dbReference type="STRING" id="679901.Mzhil_1147"/>
<dbReference type="InterPro" id="IPR014444">
    <property type="entry name" value="PH1575-like"/>
</dbReference>
<sequence length="304" mass="33810">MMLEQKISGKVVNMKIDSRCPACLLSRVQYEAELSTDDKELIHRTVKESLKVLNSTYAPGVPAGYVSTAVHRKAYEVLEDTDPYRKLKELSNRTAMSVMEIANSYIYRGNPDNEELFRRAVLSSVIGNTFDFGVMGFDVAADTFDSTFSQLFEKGLDIDDTSHMIEMLDDVVYVVDNCGEILFDMIVFDTIKKIGGNITLVVRGGPMLTDVTMTDVNEFKIDKKVDKILTTGSNAVGVCFDEAPPELLRSFDRASLVISKGMANYETISESDVKPVAYLLRTKCKSVAEDLNVDTDLSIAKLIK</sequence>
<feature type="domain" description="Damage-control phosphatase ARMT1-like metal-binding" evidence="1">
    <location>
        <begin position="18"/>
        <end position="295"/>
    </location>
</feature>
<dbReference type="EMBL" id="CP002101">
    <property type="protein sequence ID" value="AEH61003.1"/>
    <property type="molecule type" value="Genomic_DNA"/>
</dbReference>
<dbReference type="InterPro" id="IPR002791">
    <property type="entry name" value="ARMT1-like_metal-bd"/>
</dbReference>
<proteinExistence type="predicted"/>
<reference evidence="2" key="1">
    <citation type="submission" date="2010-07" db="EMBL/GenBank/DDBJ databases">
        <title>The complete genome of Methanosalsum zhilinae DSM 4017.</title>
        <authorList>
            <consortium name="US DOE Joint Genome Institute (JGI-PGF)"/>
            <person name="Lucas S."/>
            <person name="Copeland A."/>
            <person name="Lapidus A."/>
            <person name="Glavina del Rio T."/>
            <person name="Dalin E."/>
            <person name="Tice H."/>
            <person name="Bruce D."/>
            <person name="Goodwin L."/>
            <person name="Pitluck S."/>
            <person name="Kyrpides N."/>
            <person name="Mavromatis K."/>
            <person name="Ovchinnikova G."/>
            <person name="Daligault H."/>
            <person name="Detter J.C."/>
            <person name="Han C."/>
            <person name="Tapia R."/>
            <person name="Larimer F."/>
            <person name="Land M."/>
            <person name="Hauser L."/>
            <person name="Markowitz V."/>
            <person name="Cheng J.-F."/>
            <person name="Hugenholtz P."/>
            <person name="Woyke T."/>
            <person name="Wu D."/>
            <person name="Spring S."/>
            <person name="Schueler E."/>
            <person name="Brambilla E."/>
            <person name="Klenk H.-P."/>
            <person name="Eisen J.A."/>
        </authorList>
    </citation>
    <scope>NUCLEOTIDE SEQUENCE</scope>
    <source>
        <strain evidence="2">DSM 4017</strain>
    </source>
</reference>
<dbReference type="Gene3D" id="1.10.285.20">
    <property type="entry name" value="Uncharacterised protein PF01937, DUF89, domain 2"/>
    <property type="match status" value="1"/>
</dbReference>
<protein>
    <recommendedName>
        <fullName evidence="1">Damage-control phosphatase ARMT1-like metal-binding domain-containing protein</fullName>
    </recommendedName>
</protein>
<dbReference type="Proteomes" id="UP000006622">
    <property type="component" value="Chromosome"/>
</dbReference>
<keyword evidence="3" id="KW-1185">Reference proteome</keyword>
<evidence type="ECO:0000313" key="2">
    <source>
        <dbReference type="EMBL" id="AEH61003.1"/>
    </source>
</evidence>
<dbReference type="SUPFAM" id="SSF111321">
    <property type="entry name" value="AF1104-like"/>
    <property type="match status" value="1"/>
</dbReference>
<accession>F7XMA8</accession>
<evidence type="ECO:0000259" key="1">
    <source>
        <dbReference type="Pfam" id="PF01937"/>
    </source>
</evidence>
<gene>
    <name evidence="2" type="ordered locus">Mzhil_1147</name>
</gene>
<dbReference type="Pfam" id="PF01937">
    <property type="entry name" value="ARMT1-like_dom"/>
    <property type="match status" value="1"/>
</dbReference>
<dbReference type="KEGG" id="mzh:Mzhil_1147"/>
<evidence type="ECO:0000313" key="3">
    <source>
        <dbReference type="Proteomes" id="UP000006622"/>
    </source>
</evidence>
<dbReference type="HOGENOM" id="CLU_071520_1_0_2"/>
<organism evidence="2 3">
    <name type="scientific">Methanosalsum zhilinae (strain DSM 4017 / NBRC 107636 / OCM 62 / WeN5)</name>
    <name type="common">Methanohalophilus zhilinae</name>
    <dbReference type="NCBI Taxonomy" id="679901"/>
    <lineage>
        <taxon>Archaea</taxon>
        <taxon>Methanobacteriati</taxon>
        <taxon>Methanobacteriota</taxon>
        <taxon>Stenosarchaea group</taxon>
        <taxon>Methanomicrobia</taxon>
        <taxon>Methanosarcinales</taxon>
        <taxon>Methanosarcinaceae</taxon>
        <taxon>Methanosalsum</taxon>
    </lineage>
</organism>
<dbReference type="InterPro" id="IPR036075">
    <property type="entry name" value="ARMT-1-like_metal-bd_sf"/>
</dbReference>